<accession>A0AA41YMJ0</accession>
<dbReference type="SUPFAM" id="SSF161098">
    <property type="entry name" value="MetI-like"/>
    <property type="match status" value="1"/>
</dbReference>
<dbReference type="Proteomes" id="UP001165679">
    <property type="component" value="Unassembled WGS sequence"/>
</dbReference>
<dbReference type="PANTHER" id="PTHR43386">
    <property type="entry name" value="OLIGOPEPTIDE TRANSPORT SYSTEM PERMEASE PROTEIN APPC"/>
    <property type="match status" value="1"/>
</dbReference>
<evidence type="ECO:0000256" key="6">
    <source>
        <dbReference type="ARBA" id="ARBA00023136"/>
    </source>
</evidence>
<dbReference type="GO" id="GO:0055085">
    <property type="term" value="P:transmembrane transport"/>
    <property type="evidence" value="ECO:0007669"/>
    <property type="project" value="InterPro"/>
</dbReference>
<keyword evidence="6 7" id="KW-0472">Membrane</keyword>
<dbReference type="GO" id="GO:0005886">
    <property type="term" value="C:plasma membrane"/>
    <property type="evidence" value="ECO:0007669"/>
    <property type="project" value="UniProtKB-SubCell"/>
</dbReference>
<evidence type="ECO:0000256" key="3">
    <source>
        <dbReference type="ARBA" id="ARBA00022475"/>
    </source>
</evidence>
<feature type="domain" description="ABC transmembrane type-1" evidence="8">
    <location>
        <begin position="70"/>
        <end position="259"/>
    </location>
</feature>
<evidence type="ECO:0000256" key="1">
    <source>
        <dbReference type="ARBA" id="ARBA00004651"/>
    </source>
</evidence>
<dbReference type="InterPro" id="IPR000515">
    <property type="entry name" value="MetI-like"/>
</dbReference>
<feature type="transmembrane region" description="Helical" evidence="7">
    <location>
        <begin position="74"/>
        <end position="97"/>
    </location>
</feature>
<feature type="transmembrane region" description="Helical" evidence="7">
    <location>
        <begin position="109"/>
        <end position="130"/>
    </location>
</feature>
<dbReference type="InterPro" id="IPR035906">
    <property type="entry name" value="MetI-like_sf"/>
</dbReference>
<keyword evidence="3" id="KW-1003">Cell membrane</keyword>
<keyword evidence="5 7" id="KW-1133">Transmembrane helix</keyword>
<name>A0AA41YMJ0_9PROT</name>
<evidence type="ECO:0000259" key="8">
    <source>
        <dbReference type="PROSITE" id="PS50928"/>
    </source>
</evidence>
<gene>
    <name evidence="9" type="ORF">OL599_10865</name>
</gene>
<comment type="similarity">
    <text evidence="7">Belongs to the binding-protein-dependent transport system permease family.</text>
</comment>
<evidence type="ECO:0000256" key="2">
    <source>
        <dbReference type="ARBA" id="ARBA00022448"/>
    </source>
</evidence>
<dbReference type="AlphaFoldDB" id="A0AA41YMJ0"/>
<reference evidence="9" key="1">
    <citation type="submission" date="2022-09" db="EMBL/GenBank/DDBJ databases">
        <title>Rhodovastum sp. nov. RN2-1 isolated from soil in Seongnam, South Korea.</title>
        <authorList>
            <person name="Le N.T."/>
        </authorList>
    </citation>
    <scope>NUCLEOTIDE SEQUENCE</scope>
    <source>
        <strain evidence="9">RN2-1</strain>
    </source>
</reference>
<evidence type="ECO:0000256" key="4">
    <source>
        <dbReference type="ARBA" id="ARBA00022692"/>
    </source>
</evidence>
<organism evidence="9 10">
    <name type="scientific">Limobrevibacterium gyesilva</name>
    <dbReference type="NCBI Taxonomy" id="2991712"/>
    <lineage>
        <taxon>Bacteria</taxon>
        <taxon>Pseudomonadati</taxon>
        <taxon>Pseudomonadota</taxon>
        <taxon>Alphaproteobacteria</taxon>
        <taxon>Acetobacterales</taxon>
        <taxon>Acetobacteraceae</taxon>
        <taxon>Limobrevibacterium</taxon>
    </lineage>
</organism>
<protein>
    <submittedName>
        <fullName evidence="9">ABC transporter permease</fullName>
    </submittedName>
</protein>
<dbReference type="EMBL" id="JAPDNT010000006">
    <property type="protein sequence ID" value="MCW3475072.1"/>
    <property type="molecule type" value="Genomic_DNA"/>
</dbReference>
<comment type="caution">
    <text evidence="9">The sequence shown here is derived from an EMBL/GenBank/DDBJ whole genome shotgun (WGS) entry which is preliminary data.</text>
</comment>
<dbReference type="PROSITE" id="PS50928">
    <property type="entry name" value="ABC_TM1"/>
    <property type="match status" value="1"/>
</dbReference>
<keyword evidence="10" id="KW-1185">Reference proteome</keyword>
<feature type="transmembrane region" description="Helical" evidence="7">
    <location>
        <begin position="136"/>
        <end position="159"/>
    </location>
</feature>
<evidence type="ECO:0000313" key="10">
    <source>
        <dbReference type="Proteomes" id="UP001165679"/>
    </source>
</evidence>
<dbReference type="CDD" id="cd06261">
    <property type="entry name" value="TM_PBP2"/>
    <property type="match status" value="1"/>
</dbReference>
<comment type="subcellular location">
    <subcellularLocation>
        <location evidence="1 7">Cell membrane</location>
        <topology evidence="1 7">Multi-pass membrane protein</topology>
    </subcellularLocation>
</comment>
<feature type="transmembrane region" description="Helical" evidence="7">
    <location>
        <begin position="233"/>
        <end position="259"/>
    </location>
</feature>
<dbReference type="PANTHER" id="PTHR43386:SF25">
    <property type="entry name" value="PEPTIDE ABC TRANSPORTER PERMEASE PROTEIN"/>
    <property type="match status" value="1"/>
</dbReference>
<evidence type="ECO:0000313" key="9">
    <source>
        <dbReference type="EMBL" id="MCW3475072.1"/>
    </source>
</evidence>
<dbReference type="InterPro" id="IPR050366">
    <property type="entry name" value="BP-dependent_transpt_permease"/>
</dbReference>
<dbReference type="Pfam" id="PF00528">
    <property type="entry name" value="BPD_transp_1"/>
    <property type="match status" value="1"/>
</dbReference>
<dbReference type="Gene3D" id="1.10.3720.10">
    <property type="entry name" value="MetI-like"/>
    <property type="match status" value="1"/>
</dbReference>
<reference evidence="9" key="2">
    <citation type="submission" date="2022-10" db="EMBL/GenBank/DDBJ databases">
        <authorList>
            <person name="Trinh H.N."/>
        </authorList>
    </citation>
    <scope>NUCLEOTIDE SEQUENCE</scope>
    <source>
        <strain evidence="9">RN2-1</strain>
    </source>
</reference>
<dbReference type="RefSeq" id="WP_264713764.1">
    <property type="nucleotide sequence ID" value="NZ_JAPDNT010000006.1"/>
</dbReference>
<proteinExistence type="inferred from homology"/>
<evidence type="ECO:0000256" key="7">
    <source>
        <dbReference type="RuleBase" id="RU363032"/>
    </source>
</evidence>
<evidence type="ECO:0000256" key="5">
    <source>
        <dbReference type="ARBA" id="ARBA00022989"/>
    </source>
</evidence>
<keyword evidence="4 7" id="KW-0812">Transmembrane</keyword>
<sequence length="274" mass="28649">MNRPWRRSSLLVGGVLTVAMVAMALVSLVWTPYPPTKIDILHKLAAPSAAHLLGTDPFGRDVLSMIMAGARSSLSVALIAVVVGAGIGIPLGALASAMGGWIDNLVMRATDLAFAFPALLTAVMITALAGPGAVNAMLAIGIFNIPVFARVARGAALAVRAQEFVMAARATGRGEAAIMWRHVLPNISAVLLVQATIQFALAIVADAGLSYLGLGTQPPFPSWGRMLNDAQTFIYRAPLLAVFPGVAITLSVLGLNLLGDGLRDLLDPRLSRER</sequence>
<keyword evidence="2 7" id="KW-0813">Transport</keyword>
<feature type="transmembrane region" description="Helical" evidence="7">
    <location>
        <begin position="189"/>
        <end position="213"/>
    </location>
</feature>
<feature type="transmembrane region" description="Helical" evidence="7">
    <location>
        <begin position="12"/>
        <end position="33"/>
    </location>
</feature>